<organism evidence="2 3">
    <name type="scientific">Rhodopseudomonas palustris</name>
    <dbReference type="NCBI Taxonomy" id="1076"/>
    <lineage>
        <taxon>Bacteria</taxon>
        <taxon>Pseudomonadati</taxon>
        <taxon>Pseudomonadota</taxon>
        <taxon>Alphaproteobacteria</taxon>
        <taxon>Hyphomicrobiales</taxon>
        <taxon>Nitrobacteraceae</taxon>
        <taxon>Rhodopseudomonas</taxon>
    </lineage>
</organism>
<evidence type="ECO:0008006" key="4">
    <source>
        <dbReference type="Google" id="ProtNLM"/>
    </source>
</evidence>
<keyword evidence="1" id="KW-0732">Signal</keyword>
<dbReference type="OrthoDB" id="5296814at2"/>
<name>A0A0D7EYJ3_RHOPL</name>
<evidence type="ECO:0000313" key="3">
    <source>
        <dbReference type="Proteomes" id="UP000032515"/>
    </source>
</evidence>
<sequence>MNFRQLSLVMIPVALLAVPAAADGLMIPPVKDQLVAKECGACHMVYPAGLLPARSWAAMTARLGDHFGDNAELDAASVKHIADYLTANSAETADRYILRGLSPDTVPARITELPMWKRKHEKRDRVAPKALARAGAKFKGDCKACHKEAERGIFEDDD</sequence>
<dbReference type="RefSeq" id="WP_052628859.1">
    <property type="nucleotide sequence ID" value="NZ_JXXE01000141.1"/>
</dbReference>
<feature type="chain" id="PRO_5002319780" description="Cytochrome C" evidence="1">
    <location>
        <begin position="23"/>
        <end position="158"/>
    </location>
</feature>
<gene>
    <name evidence="2" type="ORF">OO17_07375</name>
</gene>
<dbReference type="PATRIC" id="fig|1076.23.peg.688"/>
<dbReference type="AlphaFoldDB" id="A0A0D7EYJ3"/>
<dbReference type="InterPro" id="IPR018588">
    <property type="entry name" value="Dihaem_cytochrome-c"/>
</dbReference>
<accession>A0A0D7EYJ3</accession>
<protein>
    <recommendedName>
        <fullName evidence="4">Cytochrome C</fullName>
    </recommendedName>
</protein>
<evidence type="ECO:0000313" key="2">
    <source>
        <dbReference type="EMBL" id="KIZ45873.1"/>
    </source>
</evidence>
<evidence type="ECO:0000256" key="1">
    <source>
        <dbReference type="SAM" id="SignalP"/>
    </source>
</evidence>
<proteinExistence type="predicted"/>
<reference evidence="2 3" key="1">
    <citation type="submission" date="2014-11" db="EMBL/GenBank/DDBJ databases">
        <title>Genomics and ecophysiology of heterotrophic nitrogen fixing bacteria isolated from estuarine surface water.</title>
        <authorList>
            <person name="Bentzon-Tilia M."/>
            <person name="Severin I."/>
            <person name="Hansen L.H."/>
            <person name="Riemann L."/>
        </authorList>
    </citation>
    <scope>NUCLEOTIDE SEQUENCE [LARGE SCALE GENOMIC DNA]</scope>
    <source>
        <strain evidence="2 3">BAL398</strain>
    </source>
</reference>
<dbReference type="EMBL" id="JXXE01000141">
    <property type="protein sequence ID" value="KIZ45873.1"/>
    <property type="molecule type" value="Genomic_DNA"/>
</dbReference>
<dbReference type="Proteomes" id="UP000032515">
    <property type="component" value="Unassembled WGS sequence"/>
</dbReference>
<comment type="caution">
    <text evidence="2">The sequence shown here is derived from an EMBL/GenBank/DDBJ whole genome shotgun (WGS) entry which is preliminary data.</text>
</comment>
<feature type="signal peptide" evidence="1">
    <location>
        <begin position="1"/>
        <end position="22"/>
    </location>
</feature>
<dbReference type="Pfam" id="PF09626">
    <property type="entry name" value="DHC"/>
    <property type="match status" value="1"/>
</dbReference>